<evidence type="ECO:0000256" key="8">
    <source>
        <dbReference type="RuleBase" id="RU004075"/>
    </source>
</evidence>
<dbReference type="InterPro" id="IPR015422">
    <property type="entry name" value="PyrdxlP-dep_Trfase_small"/>
</dbReference>
<feature type="binding site" evidence="6">
    <location>
        <position position="336"/>
    </location>
    <ligand>
        <name>substrate</name>
    </ligand>
</feature>
<dbReference type="PIRSF" id="PIRSF000524">
    <property type="entry name" value="SPT"/>
    <property type="match status" value="1"/>
</dbReference>
<gene>
    <name evidence="11" type="ORF">EPJ81_11785</name>
</gene>
<reference evidence="11 12" key="1">
    <citation type="journal article" date="1992" name="Lakartidningen">
        <title>[Penicillin V and not amoxicillin is the first choice preparation in acute otitis].</title>
        <authorList>
            <person name="Kamme C."/>
            <person name="Lundgren K."/>
            <person name="Prellner K."/>
        </authorList>
    </citation>
    <scope>NUCLEOTIDE SEQUENCE [LARGE SCALE GENOMIC DNA]</scope>
    <source>
        <strain evidence="11 12">PC3997IV</strain>
    </source>
</reference>
<dbReference type="InterPro" id="IPR024169">
    <property type="entry name" value="SP_NH2Trfase/AEP_transaminase"/>
</dbReference>
<dbReference type="GO" id="GO:0019265">
    <property type="term" value="P:glycine biosynthetic process, by transamination of glyoxylate"/>
    <property type="evidence" value="ECO:0007669"/>
    <property type="project" value="TreeGrafter"/>
</dbReference>
<name>A0A5C8ED89_9SPIR</name>
<dbReference type="FunFam" id="3.40.640.10:FF:000027">
    <property type="entry name" value="Serine--pyruvate aminotransferase, mitochondrial"/>
    <property type="match status" value="1"/>
</dbReference>
<comment type="cofactor">
    <cofactor evidence="1 7 9">
        <name>pyridoxal 5'-phosphate</name>
        <dbReference type="ChEBI" id="CHEBI:597326"/>
    </cofactor>
</comment>
<evidence type="ECO:0000256" key="1">
    <source>
        <dbReference type="ARBA" id="ARBA00001933"/>
    </source>
</evidence>
<dbReference type="InterPro" id="IPR020578">
    <property type="entry name" value="Aminotrans_V_PyrdxlP_BS"/>
</dbReference>
<dbReference type="PANTHER" id="PTHR21152">
    <property type="entry name" value="AMINOTRANSFERASE CLASS V"/>
    <property type="match status" value="1"/>
</dbReference>
<feature type="modified residue" description="N6-(pyridoxal phosphate)lysine" evidence="7">
    <location>
        <position position="191"/>
    </location>
</feature>
<dbReference type="Gene3D" id="3.40.640.10">
    <property type="entry name" value="Type I PLP-dependent aspartate aminotransferase-like (Major domain)"/>
    <property type="match status" value="1"/>
</dbReference>
<organism evidence="11 12">
    <name type="scientific">Brachyspira aalborgi</name>
    <dbReference type="NCBI Taxonomy" id="29522"/>
    <lineage>
        <taxon>Bacteria</taxon>
        <taxon>Pseudomonadati</taxon>
        <taxon>Spirochaetota</taxon>
        <taxon>Spirochaetia</taxon>
        <taxon>Brachyspirales</taxon>
        <taxon>Brachyspiraceae</taxon>
        <taxon>Brachyspira</taxon>
    </lineage>
</organism>
<dbReference type="PANTHER" id="PTHR21152:SF40">
    <property type="entry name" value="ALANINE--GLYOXYLATE AMINOTRANSFERASE"/>
    <property type="match status" value="1"/>
</dbReference>
<feature type="domain" description="Aminotransferase class V" evidence="10">
    <location>
        <begin position="27"/>
        <end position="327"/>
    </location>
</feature>
<dbReference type="Gene3D" id="3.90.1150.10">
    <property type="entry name" value="Aspartate Aminotransferase, domain 1"/>
    <property type="match status" value="1"/>
</dbReference>
<keyword evidence="3 11" id="KW-0032">Aminotransferase</keyword>
<protein>
    <submittedName>
        <fullName evidence="11">Alanine--glyoxylate aminotransferase family protein</fullName>
    </submittedName>
</protein>
<evidence type="ECO:0000256" key="9">
    <source>
        <dbReference type="RuleBase" id="RU004504"/>
    </source>
</evidence>
<evidence type="ECO:0000256" key="5">
    <source>
        <dbReference type="ARBA" id="ARBA00022898"/>
    </source>
</evidence>
<dbReference type="InterPro" id="IPR000192">
    <property type="entry name" value="Aminotrans_V_dom"/>
</dbReference>
<dbReference type="RefSeq" id="WP_147778778.1">
    <property type="nucleotide sequence ID" value="NZ_SAYD01000022.1"/>
</dbReference>
<evidence type="ECO:0000313" key="11">
    <source>
        <dbReference type="EMBL" id="TXJ35705.1"/>
    </source>
</evidence>
<proteinExistence type="inferred from homology"/>
<keyword evidence="4 11" id="KW-0808">Transferase</keyword>
<dbReference type="PROSITE" id="PS00595">
    <property type="entry name" value="AA_TRANSFER_CLASS_5"/>
    <property type="match status" value="1"/>
</dbReference>
<evidence type="ECO:0000256" key="6">
    <source>
        <dbReference type="PIRSR" id="PIRSR000524-1"/>
    </source>
</evidence>
<dbReference type="GO" id="GO:0004760">
    <property type="term" value="F:L-serine-pyruvate transaminase activity"/>
    <property type="evidence" value="ECO:0007669"/>
    <property type="project" value="TreeGrafter"/>
</dbReference>
<evidence type="ECO:0000259" key="10">
    <source>
        <dbReference type="Pfam" id="PF00266"/>
    </source>
</evidence>
<dbReference type="EMBL" id="SAYD01000022">
    <property type="protein sequence ID" value="TXJ35705.1"/>
    <property type="molecule type" value="Genomic_DNA"/>
</dbReference>
<comment type="similarity">
    <text evidence="2 8">Belongs to the class-V pyridoxal-phosphate-dependent aminotransferase family.</text>
</comment>
<evidence type="ECO:0000313" key="12">
    <source>
        <dbReference type="Proteomes" id="UP000325002"/>
    </source>
</evidence>
<dbReference type="GO" id="GO:0008453">
    <property type="term" value="F:alanine-glyoxylate transaminase activity"/>
    <property type="evidence" value="ECO:0007669"/>
    <property type="project" value="TreeGrafter"/>
</dbReference>
<dbReference type="InterPro" id="IPR015424">
    <property type="entry name" value="PyrdxlP-dep_Trfase"/>
</dbReference>
<dbReference type="InterPro" id="IPR015421">
    <property type="entry name" value="PyrdxlP-dep_Trfase_major"/>
</dbReference>
<evidence type="ECO:0000256" key="3">
    <source>
        <dbReference type="ARBA" id="ARBA00022576"/>
    </source>
</evidence>
<keyword evidence="5 7" id="KW-0663">Pyridoxal phosphate</keyword>
<dbReference type="AlphaFoldDB" id="A0A5C8ED89"/>
<evidence type="ECO:0000256" key="2">
    <source>
        <dbReference type="ARBA" id="ARBA00009236"/>
    </source>
</evidence>
<accession>A0A5C8ED89</accession>
<comment type="caution">
    <text evidence="11">The sequence shown here is derived from an EMBL/GenBank/DDBJ whole genome shotgun (WGS) entry which is preliminary data.</text>
</comment>
<sequence length="383" mass="42450">MKDKTFLMIPGPTPVPESALMEMAKHPMAHRSKEFSNILKEVFENLKYVFQTKNDIFLFTASGTGAMCAALENLINEGDKVLCLSIGNFGARWEKIAKSRGAKVIKIEAKAGDIIKPEILEKELNKNKDIKIVTLTHSETSTGAANDIKTLCSIIKNYGALSIVDGITSLCAMEFKTDEWNIDVAVSGSQKGFMIAPGLSFLTASEKAFKMHENCKFTSFYFNWSEHKKSLSKDTTPFTPAVNLICSLHTSLKMIREEGIENINKRHKKLTLALRSAIREIGLKLLVEDDKNASHSITSILPPENITVPDIRKTLKDDYDIIVANGQGDLENKIFRIGTLGFVSERDLIMAVGSLEASLLKLGYKFNLGSGVKKLIEELKTTK</sequence>
<dbReference type="SUPFAM" id="SSF53383">
    <property type="entry name" value="PLP-dependent transferases"/>
    <property type="match status" value="1"/>
</dbReference>
<dbReference type="Proteomes" id="UP000325002">
    <property type="component" value="Unassembled WGS sequence"/>
</dbReference>
<evidence type="ECO:0000256" key="4">
    <source>
        <dbReference type="ARBA" id="ARBA00022679"/>
    </source>
</evidence>
<dbReference type="Pfam" id="PF00266">
    <property type="entry name" value="Aminotran_5"/>
    <property type="match status" value="1"/>
</dbReference>
<evidence type="ECO:0000256" key="7">
    <source>
        <dbReference type="PIRSR" id="PIRSR000524-50"/>
    </source>
</evidence>